<evidence type="ECO:0000256" key="1">
    <source>
        <dbReference type="ARBA" id="ARBA00001033"/>
    </source>
</evidence>
<evidence type="ECO:0000256" key="9">
    <source>
        <dbReference type="RuleBase" id="RU364068"/>
    </source>
</evidence>
<dbReference type="OrthoDB" id="9785695at2"/>
<evidence type="ECO:0000256" key="5">
    <source>
        <dbReference type="ARBA" id="ARBA00022801"/>
    </source>
</evidence>
<feature type="binding site" evidence="8">
    <location>
        <position position="97"/>
    </location>
    <ligand>
        <name>Mg(2+)</name>
        <dbReference type="ChEBI" id="CHEBI:18420"/>
        <label>1</label>
        <note>catalytic</note>
    </ligand>
</feature>
<comment type="catalytic activity">
    <reaction evidence="1 9">
        <text>a myo-inositol phosphate + H2O = myo-inositol + phosphate</text>
        <dbReference type="Rhea" id="RHEA:24056"/>
        <dbReference type="ChEBI" id="CHEBI:15377"/>
        <dbReference type="ChEBI" id="CHEBI:17268"/>
        <dbReference type="ChEBI" id="CHEBI:43474"/>
        <dbReference type="ChEBI" id="CHEBI:84139"/>
        <dbReference type="EC" id="3.1.3.25"/>
    </reaction>
</comment>
<dbReference type="GO" id="GO:0031564">
    <property type="term" value="P:transcription antitermination"/>
    <property type="evidence" value="ECO:0007669"/>
    <property type="project" value="UniProtKB-KW"/>
</dbReference>
<evidence type="ECO:0000256" key="2">
    <source>
        <dbReference type="ARBA" id="ARBA00001946"/>
    </source>
</evidence>
<dbReference type="GO" id="GO:0046872">
    <property type="term" value="F:metal ion binding"/>
    <property type="evidence" value="ECO:0007669"/>
    <property type="project" value="UniProtKB-KW"/>
</dbReference>
<comment type="similarity">
    <text evidence="3 9">Belongs to the inositol monophosphatase superfamily.</text>
</comment>
<evidence type="ECO:0000256" key="3">
    <source>
        <dbReference type="ARBA" id="ARBA00009759"/>
    </source>
</evidence>
<dbReference type="PROSITE" id="PS00629">
    <property type="entry name" value="IMP_1"/>
    <property type="match status" value="1"/>
</dbReference>
<name>A0A2T0V6K6_9GAMM</name>
<keyword evidence="4 8" id="KW-0479">Metal-binding</keyword>
<feature type="binding site" evidence="8">
    <location>
        <position position="96"/>
    </location>
    <ligand>
        <name>Mg(2+)</name>
        <dbReference type="ChEBI" id="CHEBI:18420"/>
        <label>1</label>
        <note>catalytic</note>
    </ligand>
</feature>
<dbReference type="GO" id="GO:0008934">
    <property type="term" value="F:inositol monophosphate 1-phosphatase activity"/>
    <property type="evidence" value="ECO:0007669"/>
    <property type="project" value="InterPro"/>
</dbReference>
<feature type="binding site" evidence="8">
    <location>
        <position position="74"/>
    </location>
    <ligand>
        <name>Mg(2+)</name>
        <dbReference type="ChEBI" id="CHEBI:18420"/>
        <label>1</label>
        <note>catalytic</note>
    </ligand>
</feature>
<dbReference type="InterPro" id="IPR033942">
    <property type="entry name" value="IMPase"/>
</dbReference>
<dbReference type="Gene3D" id="3.40.190.80">
    <property type="match status" value="1"/>
</dbReference>
<protein>
    <recommendedName>
        <fullName evidence="9">Inositol-1-monophosphatase</fullName>
        <ecNumber evidence="9">3.1.3.25</ecNumber>
    </recommendedName>
</protein>
<dbReference type="InterPro" id="IPR020583">
    <property type="entry name" value="Inositol_monoP_metal-BS"/>
</dbReference>
<dbReference type="EMBL" id="PVTK01000002">
    <property type="protein sequence ID" value="PRY65803.1"/>
    <property type="molecule type" value="Genomic_DNA"/>
</dbReference>
<evidence type="ECO:0000313" key="10">
    <source>
        <dbReference type="EMBL" id="PRY65803.1"/>
    </source>
</evidence>
<dbReference type="CDD" id="cd01639">
    <property type="entry name" value="IMPase"/>
    <property type="match status" value="1"/>
</dbReference>
<evidence type="ECO:0000256" key="8">
    <source>
        <dbReference type="PIRSR" id="PIRSR600760-2"/>
    </source>
</evidence>
<feature type="binding site" evidence="8">
    <location>
        <position position="220"/>
    </location>
    <ligand>
        <name>Mg(2+)</name>
        <dbReference type="ChEBI" id="CHEBI:18420"/>
        <label>2</label>
    </ligand>
</feature>
<feature type="binding site" evidence="8">
    <location>
        <position position="94"/>
    </location>
    <ligand>
        <name>Mg(2+)</name>
        <dbReference type="ChEBI" id="CHEBI:18420"/>
        <label>1</label>
        <note>catalytic</note>
    </ligand>
</feature>
<dbReference type="Proteomes" id="UP000237647">
    <property type="component" value="Unassembled WGS sequence"/>
</dbReference>
<gene>
    <name evidence="10" type="ORF">B0H98_102335</name>
</gene>
<evidence type="ECO:0000313" key="11">
    <source>
        <dbReference type="Proteomes" id="UP000237647"/>
    </source>
</evidence>
<dbReference type="GO" id="GO:0006020">
    <property type="term" value="P:inositol metabolic process"/>
    <property type="evidence" value="ECO:0007669"/>
    <property type="project" value="TreeGrafter"/>
</dbReference>
<evidence type="ECO:0000256" key="6">
    <source>
        <dbReference type="ARBA" id="ARBA00022814"/>
    </source>
</evidence>
<dbReference type="RefSeq" id="WP_106374190.1">
    <property type="nucleotide sequence ID" value="NZ_PVTK01000002.1"/>
</dbReference>
<reference evidence="10 11" key="1">
    <citation type="submission" date="2018-03" db="EMBL/GenBank/DDBJ databases">
        <title>Genomic Encyclopedia of Type Strains, Phase III (KMG-III): the genomes of soil and plant-associated and newly described type strains.</title>
        <authorList>
            <person name="Whitman W."/>
        </authorList>
    </citation>
    <scope>NUCLEOTIDE SEQUENCE [LARGE SCALE GENOMIC DNA]</scope>
    <source>
        <strain evidence="10 11">CGMCC 1.12152</strain>
    </source>
</reference>
<evidence type="ECO:0000256" key="7">
    <source>
        <dbReference type="ARBA" id="ARBA00022842"/>
    </source>
</evidence>
<accession>A0A2T0V6K6</accession>
<proteinExistence type="inferred from homology"/>
<keyword evidence="11" id="KW-1185">Reference proteome</keyword>
<dbReference type="Pfam" id="PF00459">
    <property type="entry name" value="Inositol_P"/>
    <property type="match status" value="1"/>
</dbReference>
<dbReference type="GO" id="GO:0007165">
    <property type="term" value="P:signal transduction"/>
    <property type="evidence" value="ECO:0007669"/>
    <property type="project" value="TreeGrafter"/>
</dbReference>
<keyword evidence="6" id="KW-0805">Transcription regulation</keyword>
<dbReference type="EC" id="3.1.3.25" evidence="9"/>
<keyword evidence="5 9" id="KW-0378">Hydrolase</keyword>
<comment type="caution">
    <text evidence="10">The sequence shown here is derived from an EMBL/GenBank/DDBJ whole genome shotgun (WGS) entry which is preliminary data.</text>
</comment>
<dbReference type="Gene3D" id="3.30.540.10">
    <property type="entry name" value="Fructose-1,6-Bisphosphatase, subunit A, domain 1"/>
    <property type="match status" value="1"/>
</dbReference>
<dbReference type="PRINTS" id="PR00377">
    <property type="entry name" value="IMPHPHTASES"/>
</dbReference>
<evidence type="ECO:0000256" key="4">
    <source>
        <dbReference type="ARBA" id="ARBA00022723"/>
    </source>
</evidence>
<dbReference type="SUPFAM" id="SSF56655">
    <property type="entry name" value="Carbohydrate phosphatase"/>
    <property type="match status" value="1"/>
</dbReference>
<keyword evidence="6" id="KW-0889">Transcription antitermination</keyword>
<dbReference type="PANTHER" id="PTHR20854">
    <property type="entry name" value="INOSITOL MONOPHOSPHATASE"/>
    <property type="match status" value="1"/>
</dbReference>
<dbReference type="InterPro" id="IPR000760">
    <property type="entry name" value="Inositol_monophosphatase-like"/>
</dbReference>
<keyword evidence="7 8" id="KW-0460">Magnesium</keyword>
<comment type="cofactor">
    <cofactor evidence="2 8 9">
        <name>Mg(2+)</name>
        <dbReference type="ChEBI" id="CHEBI:18420"/>
    </cofactor>
</comment>
<keyword evidence="6" id="KW-0804">Transcription</keyword>
<dbReference type="PANTHER" id="PTHR20854:SF4">
    <property type="entry name" value="INOSITOL-1-MONOPHOSPHATASE-RELATED"/>
    <property type="match status" value="1"/>
</dbReference>
<organism evidence="10 11">
    <name type="scientific">Vreelandella songnenensis</name>
    <dbReference type="NCBI Taxonomy" id="1176243"/>
    <lineage>
        <taxon>Bacteria</taxon>
        <taxon>Pseudomonadati</taxon>
        <taxon>Pseudomonadota</taxon>
        <taxon>Gammaproteobacteria</taxon>
        <taxon>Oceanospirillales</taxon>
        <taxon>Halomonadaceae</taxon>
        <taxon>Vreelandella</taxon>
    </lineage>
</organism>
<sequence length="274" mass="29753">MPILPHELEARAEFLKDMIHRTGLKARHLFETRTPGLYTLKGHQDFLTEADTFIEQEIKAAIAQHFPSDAFMGEESSGEQCGGQVNGNATWIVDPIDGTANYARGIPHFCVCIAFIDRGKTQLGAIFNPCTEELYFTQRGKGAYKNAEAIQVAATRDFTTATIEMGWSTRTALQTYLNAQAALLSHGANVRRGASGALALAWVAEGRIDGYLEHHMHPWDSLAGLLLVREAGGVTRPYLSLSGTLSTGGAVLAAAPHIADSLTHYSQLEELDIA</sequence>
<dbReference type="AlphaFoldDB" id="A0A2T0V6K6"/>